<keyword evidence="2" id="KW-1185">Reference proteome</keyword>
<evidence type="ECO:0000313" key="2">
    <source>
        <dbReference type="Proteomes" id="UP000516148"/>
    </source>
</evidence>
<dbReference type="InterPro" id="IPR011200">
    <property type="entry name" value="UCP012608"/>
</dbReference>
<evidence type="ECO:0000313" key="1">
    <source>
        <dbReference type="EMBL" id="QNQ08708.1"/>
    </source>
</evidence>
<accession>A0A7H0LGA5</accession>
<name>A0A7H0LGA5_9SPHN</name>
<proteinExistence type="predicted"/>
<dbReference type="KEGG" id="spap:H3Z74_18490"/>
<dbReference type="Proteomes" id="UP000516148">
    <property type="component" value="Chromosome"/>
</dbReference>
<sequence>MADEQNNRGAFLIQEHFCTVMGAPITARICAALAVSLDRDTKTGARVLDWPGEPTTDALPLRLVGGLHALDLAGVAPALSRVFAGEIVDPDIVQRILRESFAAHDAALYPWLDGPPQTNEAGRSAALMTGLIEVARRHGPKLELLEIGSSAGLNLLIDRFRFDLGGTMVGPADSSVTIRPEWRGAPPPQVPVEIVSVRGAEIQPVDVTDAKAADRLRAYIWADNPERTKRLAHAIAMIEARPVDMVQGDAADWVGARLAEPQAAGVTRVLMHSVVWQYLGAERQSRIEAAMKAAGAAATVERPLAWVRMEPNRNTAQQQVWVQSWPGFEYAVQLANVQAHGAWVEPL</sequence>
<reference evidence="1 2" key="1">
    <citation type="submission" date="2020-09" db="EMBL/GenBank/DDBJ databases">
        <title>Sphingomonas sp., a new species isolated from pork steak.</title>
        <authorList>
            <person name="Heidler von Heilborn D."/>
        </authorList>
    </citation>
    <scope>NUCLEOTIDE SEQUENCE [LARGE SCALE GENOMIC DNA]</scope>
    <source>
        <strain evidence="2">S8-3T</strain>
    </source>
</reference>
<dbReference type="Pfam" id="PF10094">
    <property type="entry name" value="DUF2332"/>
    <property type="match status" value="1"/>
</dbReference>
<dbReference type="RefSeq" id="WP_187761036.1">
    <property type="nucleotide sequence ID" value="NZ_CP061038.1"/>
</dbReference>
<dbReference type="AlphaFoldDB" id="A0A7H0LGA5"/>
<protein>
    <submittedName>
        <fullName evidence="1">DUF2332 domain-containing protein</fullName>
    </submittedName>
</protein>
<organism evidence="1 2">
    <name type="scientific">Sphingomonas alpina</name>
    <dbReference type="NCBI Taxonomy" id="653931"/>
    <lineage>
        <taxon>Bacteria</taxon>
        <taxon>Pseudomonadati</taxon>
        <taxon>Pseudomonadota</taxon>
        <taxon>Alphaproteobacteria</taxon>
        <taxon>Sphingomonadales</taxon>
        <taxon>Sphingomonadaceae</taxon>
        <taxon>Sphingomonas</taxon>
    </lineage>
</organism>
<dbReference type="EMBL" id="CP061038">
    <property type="protein sequence ID" value="QNQ08708.1"/>
    <property type="molecule type" value="Genomic_DNA"/>
</dbReference>
<dbReference type="PIRSF" id="PIRSF012608">
    <property type="entry name" value="UCP012608"/>
    <property type="match status" value="1"/>
</dbReference>
<gene>
    <name evidence="1" type="ORF">H3Z74_18490</name>
</gene>